<reference evidence="1 2" key="1">
    <citation type="submission" date="2007-01" db="EMBL/GenBank/DDBJ databases">
        <authorList>
            <person name="Haygood M."/>
            <person name="Podell S."/>
            <person name="Anderson C."/>
            <person name="Hopkinson B."/>
            <person name="Roe K."/>
            <person name="Barbeau K."/>
            <person name="Gaasterland T."/>
            <person name="Ferriera S."/>
            <person name="Johnson J."/>
            <person name="Kravitz S."/>
            <person name="Beeson K."/>
            <person name="Sutton G."/>
            <person name="Rogers Y.-H."/>
            <person name="Friedman R."/>
            <person name="Frazier M."/>
            <person name="Venter J.C."/>
        </authorList>
    </citation>
    <scope>NUCLEOTIDE SEQUENCE [LARGE SCALE GENOMIC DNA]</scope>
    <source>
        <strain evidence="1 2">ATCC 23134</strain>
    </source>
</reference>
<gene>
    <name evidence="1" type="ORF">M23134_03531</name>
</gene>
<evidence type="ECO:0000313" key="1">
    <source>
        <dbReference type="EMBL" id="EAY28270.1"/>
    </source>
</evidence>
<proteinExistence type="predicted"/>
<sequence>MAAQVLQYLVATGFAKNQGSNPLGLFGHFTTGVCKPPLFCLYLCFFLF</sequence>
<evidence type="ECO:0000313" key="2">
    <source>
        <dbReference type="Proteomes" id="UP000004095"/>
    </source>
</evidence>
<dbReference type="AlphaFoldDB" id="A1ZN89"/>
<comment type="caution">
    <text evidence="1">The sequence shown here is derived from an EMBL/GenBank/DDBJ whole genome shotgun (WGS) entry which is preliminary data.</text>
</comment>
<dbReference type="Proteomes" id="UP000004095">
    <property type="component" value="Unassembled WGS sequence"/>
</dbReference>
<keyword evidence="2" id="KW-1185">Reference proteome</keyword>
<accession>A1ZN89</accession>
<name>A1ZN89_MICM2</name>
<dbReference type="EMBL" id="AAWS01000017">
    <property type="protein sequence ID" value="EAY28270.1"/>
    <property type="molecule type" value="Genomic_DNA"/>
</dbReference>
<organism evidence="1 2">
    <name type="scientific">Microscilla marina ATCC 23134</name>
    <dbReference type="NCBI Taxonomy" id="313606"/>
    <lineage>
        <taxon>Bacteria</taxon>
        <taxon>Pseudomonadati</taxon>
        <taxon>Bacteroidota</taxon>
        <taxon>Cytophagia</taxon>
        <taxon>Cytophagales</taxon>
        <taxon>Microscillaceae</taxon>
        <taxon>Microscilla</taxon>
    </lineage>
</organism>
<protein>
    <submittedName>
        <fullName evidence="1">Uncharacterized protein</fullName>
    </submittedName>
</protein>